<keyword evidence="3" id="KW-1185">Reference proteome</keyword>
<accession>B3E5J2</accession>
<dbReference type="OrthoDB" id="5413915at2"/>
<feature type="chain" id="PRO_5002786021" description="Porin" evidence="1">
    <location>
        <begin position="24"/>
        <end position="386"/>
    </location>
</feature>
<feature type="signal peptide" evidence="1">
    <location>
        <begin position="1"/>
        <end position="23"/>
    </location>
</feature>
<dbReference type="EMBL" id="CP001089">
    <property type="protein sequence ID" value="ACD94663.1"/>
    <property type="molecule type" value="Genomic_DNA"/>
</dbReference>
<reference evidence="2 3" key="1">
    <citation type="submission" date="2008-05" db="EMBL/GenBank/DDBJ databases">
        <title>Complete sequence of chromosome of Geobacter lovleyi SZ.</title>
        <authorList>
            <consortium name="US DOE Joint Genome Institute"/>
            <person name="Lucas S."/>
            <person name="Copeland A."/>
            <person name="Lapidus A."/>
            <person name="Glavina del Rio T."/>
            <person name="Dalin E."/>
            <person name="Tice H."/>
            <person name="Bruce D."/>
            <person name="Goodwin L."/>
            <person name="Pitluck S."/>
            <person name="Chertkov O."/>
            <person name="Meincke L."/>
            <person name="Brettin T."/>
            <person name="Detter J.C."/>
            <person name="Han C."/>
            <person name="Tapia R."/>
            <person name="Kuske C.R."/>
            <person name="Schmutz J."/>
            <person name="Larimer F."/>
            <person name="Land M."/>
            <person name="Hauser L."/>
            <person name="Kyrpides N."/>
            <person name="Mikhailova N."/>
            <person name="Sung Y."/>
            <person name="Fletcher K.E."/>
            <person name="Ritalahti K.M."/>
            <person name="Loeffler F.E."/>
            <person name="Richardson P."/>
        </authorList>
    </citation>
    <scope>NUCLEOTIDE SEQUENCE [LARGE SCALE GENOMIC DNA]</scope>
    <source>
        <strain evidence="3">ATCC BAA-1151 / DSM 17278 / SZ</strain>
    </source>
</reference>
<evidence type="ECO:0008006" key="4">
    <source>
        <dbReference type="Google" id="ProtNLM"/>
    </source>
</evidence>
<proteinExistence type="predicted"/>
<sequence length="386" mass="41750">MKKRIISASLIAAALGLSAPAMALDVTPYGAIRVATWWTSSTYYNGTNPLHDADFTLDLQGDSLVGMRVKEGDFSGVAEMGAYNPKNRAGGVELRLLFGEWNFGNGKLRVGYAPSPYVYRSEQVYDADGGFNGYASLWDGRYAQIKLTMNNGFYLTLMKQATVGLNGISATNAFTTNTGNSWSGTPTNLTSTVYSTGYTDYDTFMPKTIAGYEGKAGIVTYGGGVAGNYYKIRTVAGNVQTGKDEIYSYLGFAHAMIDLAPIEIKVAGHTGQNIGNLMNNAAAAAGSFYNNSSATGKNAYTYGGWGQIGYKLNNKIKMFTGVAYESNEMRGRATDDRMAAFANLQYAVTKNFNVVPEFTYLNDLRSAAGAREPQIYAAGVKWEMKF</sequence>
<dbReference type="eggNOG" id="COG3637">
    <property type="taxonomic scope" value="Bacteria"/>
</dbReference>
<protein>
    <recommendedName>
        <fullName evidence="4">Porin</fullName>
    </recommendedName>
</protein>
<gene>
    <name evidence="2" type="ordered locus">Glov_0940</name>
</gene>
<keyword evidence="1" id="KW-0732">Signal</keyword>
<dbReference type="HOGENOM" id="CLU_768892_0_0_7"/>
<evidence type="ECO:0000256" key="1">
    <source>
        <dbReference type="SAM" id="SignalP"/>
    </source>
</evidence>
<dbReference type="AlphaFoldDB" id="B3E5J2"/>
<evidence type="ECO:0000313" key="2">
    <source>
        <dbReference type="EMBL" id="ACD94663.1"/>
    </source>
</evidence>
<dbReference type="Proteomes" id="UP000002420">
    <property type="component" value="Chromosome"/>
</dbReference>
<dbReference type="RefSeq" id="WP_012469013.1">
    <property type="nucleotide sequence ID" value="NC_010814.1"/>
</dbReference>
<name>B3E5J2_TRIL1</name>
<dbReference type="KEGG" id="glo:Glov_0940"/>
<evidence type="ECO:0000313" key="3">
    <source>
        <dbReference type="Proteomes" id="UP000002420"/>
    </source>
</evidence>
<dbReference type="SUPFAM" id="SSF56935">
    <property type="entry name" value="Porins"/>
    <property type="match status" value="1"/>
</dbReference>
<organism evidence="2 3">
    <name type="scientific">Trichlorobacter lovleyi (strain ATCC BAA-1151 / DSM 17278 / SZ)</name>
    <name type="common">Geobacter lovleyi</name>
    <dbReference type="NCBI Taxonomy" id="398767"/>
    <lineage>
        <taxon>Bacteria</taxon>
        <taxon>Pseudomonadati</taxon>
        <taxon>Thermodesulfobacteriota</taxon>
        <taxon>Desulfuromonadia</taxon>
        <taxon>Geobacterales</taxon>
        <taxon>Geobacteraceae</taxon>
        <taxon>Trichlorobacter</taxon>
    </lineage>
</organism>
<dbReference type="STRING" id="398767.Glov_0940"/>